<feature type="region of interest" description="Disordered" evidence="1">
    <location>
        <begin position="46"/>
        <end position="65"/>
    </location>
</feature>
<dbReference type="SMART" id="SM00456">
    <property type="entry name" value="WW"/>
    <property type="match status" value="1"/>
</dbReference>
<dbReference type="InParanoid" id="A0A0C3FM53"/>
<name>A0A0C3FM53_PILCF</name>
<organism evidence="3 4">
    <name type="scientific">Piloderma croceum (strain F 1598)</name>
    <dbReference type="NCBI Taxonomy" id="765440"/>
    <lineage>
        <taxon>Eukaryota</taxon>
        <taxon>Fungi</taxon>
        <taxon>Dikarya</taxon>
        <taxon>Basidiomycota</taxon>
        <taxon>Agaricomycotina</taxon>
        <taxon>Agaricomycetes</taxon>
        <taxon>Agaricomycetidae</taxon>
        <taxon>Atheliales</taxon>
        <taxon>Atheliaceae</taxon>
        <taxon>Piloderma</taxon>
    </lineage>
</organism>
<reference evidence="4" key="2">
    <citation type="submission" date="2015-01" db="EMBL/GenBank/DDBJ databases">
        <title>Evolutionary Origins and Diversification of the Mycorrhizal Mutualists.</title>
        <authorList>
            <consortium name="DOE Joint Genome Institute"/>
            <consortium name="Mycorrhizal Genomics Consortium"/>
            <person name="Kohler A."/>
            <person name="Kuo A."/>
            <person name="Nagy L.G."/>
            <person name="Floudas D."/>
            <person name="Copeland A."/>
            <person name="Barry K.W."/>
            <person name="Cichocki N."/>
            <person name="Veneault-Fourrey C."/>
            <person name="LaButti K."/>
            <person name="Lindquist E.A."/>
            <person name="Lipzen A."/>
            <person name="Lundell T."/>
            <person name="Morin E."/>
            <person name="Murat C."/>
            <person name="Riley R."/>
            <person name="Ohm R."/>
            <person name="Sun H."/>
            <person name="Tunlid A."/>
            <person name="Henrissat B."/>
            <person name="Grigoriev I.V."/>
            <person name="Hibbett D.S."/>
            <person name="Martin F."/>
        </authorList>
    </citation>
    <scope>NUCLEOTIDE SEQUENCE [LARGE SCALE GENOMIC DNA]</scope>
    <source>
        <strain evidence="4">F 1598</strain>
    </source>
</reference>
<proteinExistence type="predicted"/>
<protein>
    <recommendedName>
        <fullName evidence="2">WW domain-containing protein</fullName>
    </recommendedName>
</protein>
<feature type="domain" description="WW" evidence="2">
    <location>
        <begin position="5"/>
        <end position="40"/>
    </location>
</feature>
<feature type="compositionally biased region" description="Basic and acidic residues" evidence="1">
    <location>
        <begin position="46"/>
        <end position="58"/>
    </location>
</feature>
<dbReference type="STRING" id="765440.A0A0C3FM53"/>
<dbReference type="HOGENOM" id="CLU_049761_1_0_1"/>
<dbReference type="AlphaFoldDB" id="A0A0C3FM53"/>
<dbReference type="InterPro" id="IPR036020">
    <property type="entry name" value="WW_dom_sf"/>
</dbReference>
<dbReference type="EMBL" id="KN832985">
    <property type="protein sequence ID" value="KIM85120.1"/>
    <property type="molecule type" value="Genomic_DNA"/>
</dbReference>
<gene>
    <name evidence="3" type="ORF">PILCRDRAFT_348195</name>
</gene>
<evidence type="ECO:0000313" key="4">
    <source>
        <dbReference type="Proteomes" id="UP000054166"/>
    </source>
</evidence>
<sequence length="235" mass="25418">MSDQPLPYGWVQEMDPTHNHPYYVDTKATPPRSIWVHPYEDEQYLSEHPEVREKENRRHSFGGEGSERLGAIAGSSSNTALDNPPKKGVFAKLKDKAIGTKEEREAEKRHRAEVCSHISCDANLKLTSVPCQLHRLRQQQYQERLAALQQQRQQQFAGRAYVQQMYASPDGAPYQYGGYGGGRRGGGMGGMGLPILGGLAGGLLLGDMLGGGFGGDGGDFGGDGGDFGGGDFGGF</sequence>
<dbReference type="SUPFAM" id="SSF51045">
    <property type="entry name" value="WW domain"/>
    <property type="match status" value="1"/>
</dbReference>
<reference evidence="3 4" key="1">
    <citation type="submission" date="2014-04" db="EMBL/GenBank/DDBJ databases">
        <authorList>
            <consortium name="DOE Joint Genome Institute"/>
            <person name="Kuo A."/>
            <person name="Tarkka M."/>
            <person name="Buscot F."/>
            <person name="Kohler A."/>
            <person name="Nagy L.G."/>
            <person name="Floudas D."/>
            <person name="Copeland A."/>
            <person name="Barry K.W."/>
            <person name="Cichocki N."/>
            <person name="Veneault-Fourrey C."/>
            <person name="LaButti K."/>
            <person name="Lindquist E.A."/>
            <person name="Lipzen A."/>
            <person name="Lundell T."/>
            <person name="Morin E."/>
            <person name="Murat C."/>
            <person name="Sun H."/>
            <person name="Tunlid A."/>
            <person name="Henrissat B."/>
            <person name="Grigoriev I.V."/>
            <person name="Hibbett D.S."/>
            <person name="Martin F."/>
            <person name="Nordberg H.P."/>
            <person name="Cantor M.N."/>
            <person name="Hua S.X."/>
        </authorList>
    </citation>
    <scope>NUCLEOTIDE SEQUENCE [LARGE SCALE GENOMIC DNA]</scope>
    <source>
        <strain evidence="3 4">F 1598</strain>
    </source>
</reference>
<dbReference type="Proteomes" id="UP000054166">
    <property type="component" value="Unassembled WGS sequence"/>
</dbReference>
<evidence type="ECO:0000256" key="1">
    <source>
        <dbReference type="SAM" id="MobiDB-lite"/>
    </source>
</evidence>
<evidence type="ECO:0000259" key="2">
    <source>
        <dbReference type="SMART" id="SM00456"/>
    </source>
</evidence>
<accession>A0A0C3FM53</accession>
<dbReference type="OrthoDB" id="2367685at2759"/>
<keyword evidence="4" id="KW-1185">Reference proteome</keyword>
<dbReference type="Gene3D" id="2.20.70.10">
    <property type="match status" value="1"/>
</dbReference>
<evidence type="ECO:0000313" key="3">
    <source>
        <dbReference type="EMBL" id="KIM85120.1"/>
    </source>
</evidence>
<dbReference type="InterPro" id="IPR001202">
    <property type="entry name" value="WW_dom"/>
</dbReference>